<name>A0A3R7W163_9STRA</name>
<feature type="region of interest" description="Disordered" evidence="1">
    <location>
        <begin position="262"/>
        <end position="286"/>
    </location>
</feature>
<dbReference type="VEuPathDB" id="FungiDB:DD237_003095"/>
<proteinExistence type="predicted"/>
<accession>A0A3R7W163</accession>
<keyword evidence="2" id="KW-0812">Transmembrane</keyword>
<dbReference type="Proteomes" id="UP000286097">
    <property type="component" value="Unassembled WGS sequence"/>
</dbReference>
<comment type="caution">
    <text evidence="3">The sequence shown here is derived from an EMBL/GenBank/DDBJ whole genome shotgun (WGS) entry which is preliminary data.</text>
</comment>
<evidence type="ECO:0000313" key="3">
    <source>
        <dbReference type="EMBL" id="RQM11936.1"/>
    </source>
</evidence>
<dbReference type="AlphaFoldDB" id="A0A3R7W163"/>
<evidence type="ECO:0000256" key="1">
    <source>
        <dbReference type="SAM" id="MobiDB-lite"/>
    </source>
</evidence>
<evidence type="ECO:0000256" key="2">
    <source>
        <dbReference type="SAM" id="Phobius"/>
    </source>
</evidence>
<protein>
    <submittedName>
        <fullName evidence="3">Uncharacterized protein</fullName>
    </submittedName>
</protein>
<dbReference type="EMBL" id="QKXF01000376">
    <property type="protein sequence ID" value="RQM11936.1"/>
    <property type="molecule type" value="Genomic_DNA"/>
</dbReference>
<gene>
    <name evidence="3" type="ORF">DD237_003095</name>
</gene>
<feature type="transmembrane region" description="Helical" evidence="2">
    <location>
        <begin position="47"/>
        <end position="80"/>
    </location>
</feature>
<organism evidence="3 4">
    <name type="scientific">Peronospora effusa</name>
    <dbReference type="NCBI Taxonomy" id="542832"/>
    <lineage>
        <taxon>Eukaryota</taxon>
        <taxon>Sar</taxon>
        <taxon>Stramenopiles</taxon>
        <taxon>Oomycota</taxon>
        <taxon>Peronosporomycetes</taxon>
        <taxon>Peronosporales</taxon>
        <taxon>Peronosporaceae</taxon>
        <taxon>Peronospora</taxon>
    </lineage>
</organism>
<reference evidence="3 4" key="1">
    <citation type="submission" date="2018-06" db="EMBL/GenBank/DDBJ databases">
        <title>Comparative genomics of downy mildews reveals potential adaptations to biotrophy.</title>
        <authorList>
            <person name="Fletcher K."/>
            <person name="Klosterman S.J."/>
            <person name="Derevnina L."/>
            <person name="Martin F."/>
            <person name="Koike S."/>
            <person name="Reyes Chin-Wo S."/>
            <person name="Mou B."/>
            <person name="Michelmore R."/>
        </authorList>
    </citation>
    <scope>NUCLEOTIDE SEQUENCE [LARGE SCALE GENOMIC DNA]</scope>
    <source>
        <strain evidence="3 4">R13</strain>
    </source>
</reference>
<keyword evidence="2" id="KW-1133">Transmembrane helix</keyword>
<evidence type="ECO:0000313" key="4">
    <source>
        <dbReference type="Proteomes" id="UP000286097"/>
    </source>
</evidence>
<sequence length="497" mass="54343">MRQRPSTKTLQRRLKEQQMCRSYALTDDVYCDPPAFHVGGLVTAVGVLQLVVALVFSGFVFGGTLFFCAVLLATVGVTLLHHSDGKASKQGLGLKQVMNRLLTLHRSALDYSLTLSIAQSDEYKQTDSSKELQIAVVPSSFAPQKVVATMTLKDDEALRIQEDRKTKLCTDISPLVTLNRVHLLPLSTISSLLVKTTEALIMEKPRANSEPKQVLRSRSLLPLKAKGQNLDPVQEKTTQAGPTSAVLRTLAKQEKKTTLVQAKANTTRSQQKKAAPKAPTVSATKQSQLPAVLPKIEPGVAIPAVLPTAKTVSPTTTANVEHVTSAVAPLPVFPKHKTLIEVVNGEAAIERDVVVTRKVLLYLNPNVGTVVNLDEQDHLEHEAECKQDVEREHEPEDFALSLEEFPPLSPPMVPQVSTSPPTAHVVEPNFLMDIELEPISKSEKKLISQSSLYLESVGNADLRSMMDELDTMRFELDAAMACCTSLHHEVEKVSALT</sequence>
<keyword evidence="2" id="KW-0472">Membrane</keyword>